<evidence type="ECO:0000313" key="20">
    <source>
        <dbReference type="EMBL" id="HEL65706.1"/>
    </source>
</evidence>
<dbReference type="GO" id="GO:0047952">
    <property type="term" value="F:glycerol-3-phosphate dehydrogenase [NAD(P)+] activity"/>
    <property type="evidence" value="ECO:0007669"/>
    <property type="project" value="UniProtKB-UniRule"/>
</dbReference>
<evidence type="ECO:0000256" key="16">
    <source>
        <dbReference type="PIRSR" id="PIRSR000114-3"/>
    </source>
</evidence>
<evidence type="ECO:0000256" key="7">
    <source>
        <dbReference type="ARBA" id="ARBA00023209"/>
    </source>
</evidence>
<comment type="similarity">
    <text evidence="1 13 17">Belongs to the NAD-dependent glycerol-3-phosphate dehydrogenase family.</text>
</comment>
<feature type="binding site" evidence="13">
    <location>
        <position position="48"/>
    </location>
    <ligand>
        <name>NADPH</name>
        <dbReference type="ChEBI" id="CHEBI:57783"/>
    </ligand>
</feature>
<feature type="binding site" evidence="13">
    <location>
        <position position="281"/>
    </location>
    <ligand>
        <name>NADPH</name>
        <dbReference type="ChEBI" id="CHEBI:57783"/>
    </ligand>
</feature>
<comment type="function">
    <text evidence="13">Catalyzes the reduction of the glycolytic intermediate dihydroxyacetone phosphate (DHAP) to sn-glycerol 3-phosphate (G3P), the key precursor for phospholipid synthesis.</text>
</comment>
<feature type="binding site" evidence="13">
    <location>
        <position position="140"/>
    </location>
    <ligand>
        <name>NADPH</name>
        <dbReference type="ChEBI" id="CHEBI:57783"/>
    </ligand>
</feature>
<feature type="binding site" evidence="13">
    <location>
        <position position="105"/>
    </location>
    <ligand>
        <name>sn-glycerol 3-phosphate</name>
        <dbReference type="ChEBI" id="CHEBI:57597"/>
    </ligand>
</feature>
<keyword evidence="13" id="KW-0963">Cytoplasm</keyword>
<dbReference type="SUPFAM" id="SSF48179">
    <property type="entry name" value="6-phosphogluconate dehydrogenase C-terminal domain-like"/>
    <property type="match status" value="1"/>
</dbReference>
<reference evidence="20" key="1">
    <citation type="journal article" date="2020" name="mSystems">
        <title>Genome- and Community-Level Interaction Insights into Carbon Utilization and Element Cycling Functions of Hydrothermarchaeota in Hydrothermal Sediment.</title>
        <authorList>
            <person name="Zhou Z."/>
            <person name="Liu Y."/>
            <person name="Xu W."/>
            <person name="Pan J."/>
            <person name="Luo Z.H."/>
            <person name="Li M."/>
        </authorList>
    </citation>
    <scope>NUCLEOTIDE SEQUENCE [LARGE SCALE GENOMIC DNA]</scope>
    <source>
        <strain evidence="20">SpSt-300</strain>
    </source>
</reference>
<evidence type="ECO:0000256" key="11">
    <source>
        <dbReference type="ARBA" id="ARBA00069372"/>
    </source>
</evidence>
<dbReference type="InterPro" id="IPR006109">
    <property type="entry name" value="G3P_DH_NAD-dep_C"/>
</dbReference>
<gene>
    <name evidence="13" type="primary">gpsA</name>
    <name evidence="20" type="ORF">ENQ34_03375</name>
</gene>
<keyword evidence="2 13" id="KW-0444">Lipid biosynthesis</keyword>
<dbReference type="PIRSF" id="PIRSF000114">
    <property type="entry name" value="Glycerol-3-P_dh"/>
    <property type="match status" value="1"/>
</dbReference>
<sequence>MRVAVLGAGGWGTALACLLAEKGYDVRLWARRTEHAAALNTARENVRYLPGVRIPEGVLVTASLAEVLETATVVVFAVPSHAFREVLRAALPEISPAACIVNVAKGIEEQTLLRLSEVFAAEAGREALDRYAVLSGPSHAEEVGRGQPTAIVAASHNRKTAEFVQDFFMTPFFRVYTNDDVVGVELGGALKNIIALGTGICEGIGFGDNAKAALMTRGLAEITRLGVRLGADPLTFAGLTGLGDLIVTCTSIHSRNRRAGIEIGRGKSLDEALTAVGMVVEGVKTTRAACTLAEKLNVRMPIALETHRVLFEGLSPIEAAKNLLGRARTHEIEEVCRIRVSWEER</sequence>
<feature type="binding site" evidence="13">
    <location>
        <position position="31"/>
    </location>
    <ligand>
        <name>NADPH</name>
        <dbReference type="ChEBI" id="CHEBI:57783"/>
    </ligand>
</feature>
<dbReference type="SUPFAM" id="SSF51735">
    <property type="entry name" value="NAD(P)-binding Rossmann-fold domains"/>
    <property type="match status" value="1"/>
</dbReference>
<evidence type="ECO:0000256" key="13">
    <source>
        <dbReference type="HAMAP-Rule" id="MF_00394"/>
    </source>
</evidence>
<feature type="binding site" evidence="13">
    <location>
        <position position="138"/>
    </location>
    <ligand>
        <name>sn-glycerol 3-phosphate</name>
        <dbReference type="ChEBI" id="CHEBI:57597"/>
    </ligand>
</feature>
<dbReference type="GO" id="GO:0046167">
    <property type="term" value="P:glycerol-3-phosphate biosynthetic process"/>
    <property type="evidence" value="ECO:0007669"/>
    <property type="project" value="UniProtKB-UniRule"/>
</dbReference>
<comment type="caution">
    <text evidence="13">Lacks conserved residue(s) required for the propagation of feature annotation.</text>
</comment>
<keyword evidence="7 13" id="KW-0594">Phospholipid biosynthesis</keyword>
<dbReference type="AlphaFoldDB" id="A0A7C2E2G8"/>
<keyword evidence="6 13" id="KW-0443">Lipid metabolism</keyword>
<dbReference type="Pfam" id="PF01210">
    <property type="entry name" value="NAD_Gly3P_dh_N"/>
    <property type="match status" value="1"/>
</dbReference>
<feature type="binding site" evidence="13">
    <location>
        <position position="32"/>
    </location>
    <ligand>
        <name>NADPH</name>
        <dbReference type="ChEBI" id="CHEBI:57783"/>
    </ligand>
</feature>
<dbReference type="PRINTS" id="PR00077">
    <property type="entry name" value="GPDHDRGNASE"/>
</dbReference>
<comment type="caution">
    <text evidence="20">The sequence shown here is derived from an EMBL/GenBank/DDBJ whole genome shotgun (WGS) entry which is preliminary data.</text>
</comment>
<dbReference type="GO" id="GO:0005829">
    <property type="term" value="C:cytosol"/>
    <property type="evidence" value="ECO:0007669"/>
    <property type="project" value="TreeGrafter"/>
</dbReference>
<feature type="binding site" evidence="13">
    <location>
        <position position="255"/>
    </location>
    <ligand>
        <name>sn-glycerol 3-phosphate</name>
        <dbReference type="ChEBI" id="CHEBI:57597"/>
    </ligand>
</feature>
<dbReference type="Gene3D" id="1.10.1040.10">
    <property type="entry name" value="N-(1-d-carboxylethyl)-l-norvaline Dehydrogenase, domain 2"/>
    <property type="match status" value="1"/>
</dbReference>
<feature type="binding site" evidence="13">
    <location>
        <position position="105"/>
    </location>
    <ligand>
        <name>NADPH</name>
        <dbReference type="ChEBI" id="CHEBI:57783"/>
    </ligand>
</feature>
<keyword evidence="4 13" id="KW-0560">Oxidoreductase</keyword>
<feature type="binding site" evidence="13">
    <location>
        <position position="256"/>
    </location>
    <ligand>
        <name>sn-glycerol 3-phosphate</name>
        <dbReference type="ChEBI" id="CHEBI:57597"/>
    </ligand>
</feature>
<keyword evidence="13" id="KW-0547">Nucleotide-binding</keyword>
<feature type="binding site" evidence="13">
    <location>
        <position position="255"/>
    </location>
    <ligand>
        <name>NADPH</name>
        <dbReference type="ChEBI" id="CHEBI:57783"/>
    </ligand>
</feature>
<feature type="binding site" evidence="13">
    <location>
        <position position="244"/>
    </location>
    <ligand>
        <name>sn-glycerol 3-phosphate</name>
        <dbReference type="ChEBI" id="CHEBI:57597"/>
    </ligand>
</feature>
<dbReference type="FunFam" id="1.10.1040.10:FF:000001">
    <property type="entry name" value="Glycerol-3-phosphate dehydrogenase [NAD(P)+]"/>
    <property type="match status" value="1"/>
</dbReference>
<dbReference type="NCBIfam" id="NF000940">
    <property type="entry name" value="PRK00094.1-2"/>
    <property type="match status" value="1"/>
</dbReference>
<evidence type="ECO:0000256" key="14">
    <source>
        <dbReference type="PIRSR" id="PIRSR000114-1"/>
    </source>
</evidence>
<dbReference type="InterPro" id="IPR013328">
    <property type="entry name" value="6PGD_dom2"/>
</dbReference>
<dbReference type="NCBIfam" id="NF000941">
    <property type="entry name" value="PRK00094.1-3"/>
    <property type="match status" value="1"/>
</dbReference>
<evidence type="ECO:0000256" key="2">
    <source>
        <dbReference type="ARBA" id="ARBA00022516"/>
    </source>
</evidence>
<dbReference type="EC" id="1.1.1.94" evidence="10 13"/>
<dbReference type="Pfam" id="PF07479">
    <property type="entry name" value="NAD_Gly3P_dh_C"/>
    <property type="match status" value="1"/>
</dbReference>
<evidence type="ECO:0000256" key="5">
    <source>
        <dbReference type="ARBA" id="ARBA00023027"/>
    </source>
</evidence>
<evidence type="ECO:0000259" key="18">
    <source>
        <dbReference type="Pfam" id="PF01210"/>
    </source>
</evidence>
<organism evidence="20">
    <name type="scientific">Ammonifex degensii</name>
    <dbReference type="NCBI Taxonomy" id="42838"/>
    <lineage>
        <taxon>Bacteria</taxon>
        <taxon>Bacillati</taxon>
        <taxon>Bacillota</taxon>
        <taxon>Clostridia</taxon>
        <taxon>Thermoanaerobacterales</taxon>
        <taxon>Thermoanaerobacteraceae</taxon>
        <taxon>Ammonifex</taxon>
    </lineage>
</organism>
<evidence type="ECO:0000256" key="8">
    <source>
        <dbReference type="ARBA" id="ARBA00023264"/>
    </source>
</evidence>
<name>A0A7C2E2G8_9THEO</name>
<feature type="active site" description="Proton acceptor" evidence="13 14">
    <location>
        <position position="191"/>
    </location>
</feature>
<dbReference type="GO" id="GO:0008654">
    <property type="term" value="P:phospholipid biosynthetic process"/>
    <property type="evidence" value="ECO:0007669"/>
    <property type="project" value="UniProtKB-KW"/>
</dbReference>
<feature type="binding site" evidence="13">
    <location>
        <position position="254"/>
    </location>
    <ligand>
        <name>sn-glycerol 3-phosphate</name>
        <dbReference type="ChEBI" id="CHEBI:57597"/>
    </ligand>
</feature>
<feature type="binding site" evidence="13">
    <location>
        <position position="136"/>
    </location>
    <ligand>
        <name>sn-glycerol 3-phosphate</name>
        <dbReference type="ChEBI" id="CHEBI:57597"/>
    </ligand>
</feature>
<comment type="catalytic activity">
    <reaction evidence="9">
        <text>sn-glycerol 3-phosphate + NADP(+) = dihydroxyacetone phosphate + NADPH + H(+)</text>
        <dbReference type="Rhea" id="RHEA:11096"/>
        <dbReference type="ChEBI" id="CHEBI:15378"/>
        <dbReference type="ChEBI" id="CHEBI:57597"/>
        <dbReference type="ChEBI" id="CHEBI:57642"/>
        <dbReference type="ChEBI" id="CHEBI:57783"/>
        <dbReference type="ChEBI" id="CHEBI:58349"/>
        <dbReference type="EC" id="1.1.1.94"/>
    </reaction>
    <physiologicalReaction direction="right-to-left" evidence="9">
        <dbReference type="Rhea" id="RHEA:11098"/>
    </physiologicalReaction>
</comment>
<feature type="domain" description="Glycerol-3-phosphate dehydrogenase NAD-dependent C-terminal" evidence="19">
    <location>
        <begin position="180"/>
        <end position="320"/>
    </location>
</feature>
<proteinExistence type="inferred from homology"/>
<comment type="pathway">
    <text evidence="13">Membrane lipid metabolism; glycerophospholipid metabolism.</text>
</comment>
<feature type="domain" description="Glycerol-3-phosphate dehydrogenase NAD-dependent N-terminal" evidence="18">
    <location>
        <begin position="3"/>
        <end position="160"/>
    </location>
</feature>
<evidence type="ECO:0000259" key="19">
    <source>
        <dbReference type="Pfam" id="PF07479"/>
    </source>
</evidence>
<dbReference type="PANTHER" id="PTHR11728:SF1">
    <property type="entry name" value="GLYCEROL-3-PHOSPHATE DEHYDROGENASE [NAD(+)] 2, CHLOROPLASTIC"/>
    <property type="match status" value="1"/>
</dbReference>
<dbReference type="UniPathway" id="UPA00940"/>
<dbReference type="Gene3D" id="3.40.50.720">
    <property type="entry name" value="NAD(P)-binding Rossmann-like Domain"/>
    <property type="match status" value="1"/>
</dbReference>
<feature type="binding site" evidence="16">
    <location>
        <begin position="7"/>
        <end position="12"/>
    </location>
    <ligand>
        <name>NAD(+)</name>
        <dbReference type="ChEBI" id="CHEBI:57540"/>
    </ligand>
</feature>
<dbReference type="HAMAP" id="MF_00394">
    <property type="entry name" value="NAD_Glyc3P_dehydrog"/>
    <property type="match status" value="1"/>
</dbReference>
<dbReference type="EMBL" id="DSMU01000214">
    <property type="protein sequence ID" value="HEL65706.1"/>
    <property type="molecule type" value="Genomic_DNA"/>
</dbReference>
<keyword evidence="8 13" id="KW-1208">Phospholipid metabolism</keyword>
<protein>
    <recommendedName>
        <fullName evidence="11 13">Glycerol-3-phosphate dehydrogenase [NAD(P)+]</fullName>
        <ecNumber evidence="10 13">1.1.1.94</ecNumber>
    </recommendedName>
    <alternativeName>
        <fullName evidence="13">NAD(P)(+)-dependent glycerol-3-phosphate dehydrogenase</fullName>
    </alternativeName>
    <alternativeName>
        <fullName evidence="12 13">NAD(P)H-dependent dihydroxyacetone-phosphate reductase</fullName>
    </alternativeName>
</protein>
<dbReference type="InterPro" id="IPR008927">
    <property type="entry name" value="6-PGluconate_DH-like_C_sf"/>
</dbReference>
<dbReference type="FunFam" id="3.40.50.720:FF:000019">
    <property type="entry name" value="Glycerol-3-phosphate dehydrogenase [NAD(P)+]"/>
    <property type="match status" value="1"/>
</dbReference>
<evidence type="ECO:0000256" key="4">
    <source>
        <dbReference type="ARBA" id="ARBA00023002"/>
    </source>
</evidence>
<feature type="binding site" evidence="13">
    <location>
        <position position="191"/>
    </location>
    <ligand>
        <name>sn-glycerol 3-phosphate</name>
        <dbReference type="ChEBI" id="CHEBI:57597"/>
    </ligand>
</feature>
<evidence type="ECO:0000256" key="9">
    <source>
        <dbReference type="ARBA" id="ARBA00052716"/>
    </source>
</evidence>
<dbReference type="PROSITE" id="PS00957">
    <property type="entry name" value="NAD_G3PDH"/>
    <property type="match status" value="1"/>
</dbReference>
<dbReference type="InterPro" id="IPR011128">
    <property type="entry name" value="G3P_DH_NAD-dep_N"/>
</dbReference>
<dbReference type="GO" id="GO:0006650">
    <property type="term" value="P:glycerophospholipid metabolic process"/>
    <property type="evidence" value="ECO:0007669"/>
    <property type="project" value="UniProtKB-UniRule"/>
</dbReference>
<evidence type="ECO:0000256" key="6">
    <source>
        <dbReference type="ARBA" id="ARBA00023098"/>
    </source>
</evidence>
<accession>A0A7C2E2G8</accession>
<evidence type="ECO:0000256" key="17">
    <source>
        <dbReference type="RuleBase" id="RU000437"/>
    </source>
</evidence>
<evidence type="ECO:0000256" key="1">
    <source>
        <dbReference type="ARBA" id="ARBA00011009"/>
    </source>
</evidence>
<evidence type="ECO:0000256" key="15">
    <source>
        <dbReference type="PIRSR" id="PIRSR000114-2"/>
    </source>
</evidence>
<feature type="binding site" evidence="13">
    <location>
        <position position="11"/>
    </location>
    <ligand>
        <name>NADPH</name>
        <dbReference type="ChEBI" id="CHEBI:57783"/>
    </ligand>
</feature>
<dbReference type="PANTHER" id="PTHR11728">
    <property type="entry name" value="GLYCEROL-3-PHOSPHATE DEHYDROGENASE"/>
    <property type="match status" value="1"/>
</dbReference>
<feature type="binding site" evidence="15">
    <location>
        <position position="105"/>
    </location>
    <ligand>
        <name>substrate</name>
    </ligand>
</feature>
<dbReference type="GO" id="GO:0046168">
    <property type="term" value="P:glycerol-3-phosphate catabolic process"/>
    <property type="evidence" value="ECO:0007669"/>
    <property type="project" value="InterPro"/>
</dbReference>
<feature type="binding site" evidence="16">
    <location>
        <position position="140"/>
    </location>
    <ligand>
        <name>NAD(+)</name>
        <dbReference type="ChEBI" id="CHEBI:57540"/>
    </ligand>
</feature>
<dbReference type="GO" id="GO:0005975">
    <property type="term" value="P:carbohydrate metabolic process"/>
    <property type="evidence" value="ECO:0007669"/>
    <property type="project" value="InterPro"/>
</dbReference>
<dbReference type="PROSITE" id="PS51257">
    <property type="entry name" value="PROKAR_LIPOPROTEIN"/>
    <property type="match status" value="1"/>
</dbReference>
<evidence type="ECO:0000256" key="10">
    <source>
        <dbReference type="ARBA" id="ARBA00066687"/>
    </source>
</evidence>
<keyword evidence="5 13" id="KW-0520">NAD</keyword>
<comment type="subcellular location">
    <subcellularLocation>
        <location evidence="13">Cytoplasm</location>
    </subcellularLocation>
</comment>
<dbReference type="InterPro" id="IPR006168">
    <property type="entry name" value="G3P_DH_NAD-dep"/>
</dbReference>
<evidence type="ECO:0000256" key="3">
    <source>
        <dbReference type="ARBA" id="ARBA00022857"/>
    </source>
</evidence>
<feature type="binding site" evidence="16">
    <location>
        <position position="255"/>
    </location>
    <ligand>
        <name>NAD(+)</name>
        <dbReference type="ChEBI" id="CHEBI:57540"/>
    </ligand>
</feature>
<evidence type="ECO:0000256" key="12">
    <source>
        <dbReference type="ARBA" id="ARBA00080511"/>
    </source>
</evidence>
<dbReference type="InterPro" id="IPR036291">
    <property type="entry name" value="NAD(P)-bd_dom_sf"/>
</dbReference>
<dbReference type="GO" id="GO:0051287">
    <property type="term" value="F:NAD binding"/>
    <property type="evidence" value="ECO:0007669"/>
    <property type="project" value="InterPro"/>
</dbReference>
<dbReference type="NCBIfam" id="NF000942">
    <property type="entry name" value="PRK00094.1-4"/>
    <property type="match status" value="1"/>
</dbReference>
<feature type="binding site" evidence="13">
    <location>
        <position position="279"/>
    </location>
    <ligand>
        <name>NADPH</name>
        <dbReference type="ChEBI" id="CHEBI:57783"/>
    </ligand>
</feature>
<comment type="catalytic activity">
    <reaction evidence="13">
        <text>sn-glycerol 3-phosphate + NAD(+) = dihydroxyacetone phosphate + NADH + H(+)</text>
        <dbReference type="Rhea" id="RHEA:11092"/>
        <dbReference type="ChEBI" id="CHEBI:15378"/>
        <dbReference type="ChEBI" id="CHEBI:57540"/>
        <dbReference type="ChEBI" id="CHEBI:57597"/>
        <dbReference type="ChEBI" id="CHEBI:57642"/>
        <dbReference type="ChEBI" id="CHEBI:57945"/>
        <dbReference type="EC" id="1.1.1.94"/>
    </reaction>
</comment>
<feature type="binding site" evidence="15">
    <location>
        <begin position="255"/>
        <end position="256"/>
    </location>
    <ligand>
        <name>substrate</name>
    </ligand>
</feature>
<keyword evidence="3 13" id="KW-0521">NADP</keyword>